<dbReference type="EMBL" id="JAZHRV010000001">
    <property type="protein sequence ID" value="MEH2557237.1"/>
    <property type="molecule type" value="Genomic_DNA"/>
</dbReference>
<dbReference type="SUPFAM" id="SSF51905">
    <property type="entry name" value="FAD/NAD(P)-binding domain"/>
    <property type="match status" value="1"/>
</dbReference>
<organism evidence="1 2">
    <name type="scientific">Bradyrhizobium algeriense</name>
    <dbReference type="NCBI Taxonomy" id="634784"/>
    <lineage>
        <taxon>Bacteria</taxon>
        <taxon>Pseudomonadati</taxon>
        <taxon>Pseudomonadota</taxon>
        <taxon>Alphaproteobacteria</taxon>
        <taxon>Hyphomicrobiales</taxon>
        <taxon>Nitrobacteraceae</taxon>
        <taxon>Bradyrhizobium</taxon>
    </lineage>
</organism>
<name>A0ABU8BFB2_9BRAD</name>
<keyword evidence="1" id="KW-0503">Monooxygenase</keyword>
<keyword evidence="1" id="KW-0560">Oxidoreductase</keyword>
<dbReference type="InterPro" id="IPR051209">
    <property type="entry name" value="FAD-bind_Monooxygenase_sf"/>
</dbReference>
<gene>
    <name evidence="1" type="ORF">V1286_004766</name>
</gene>
<accession>A0ABU8BFB2</accession>
<evidence type="ECO:0000313" key="2">
    <source>
        <dbReference type="Proteomes" id="UP001364224"/>
    </source>
</evidence>
<sequence>MNIEVSRKKLDLSSAIAEGDIRVLLMVLVHMTGDERWLEPPYKPKRDVRLIPDPQAGVPPEIQAEIRAAVLKLFENGEPKPVITDPGDELMLKMMRATLGENVTPEYAPLMREEMGFIPREARWTKPPSGEKLAQQHVLIVGAGVCAIALGVSLGRLGIPYTIVEKNDELGGTWYVNRYPGCGVDTPNHSYSFSFGARNPWTRYFAQRQELLDYLKKVALEYDIRKHLRLNTELKSSHWDENKRRWISTLKTADGEETFESTTLVSAIGQLNDPSPAHFKGEEDFKGEMLHSALWTDDIKLDGKHVAVIGTGATAMQLVPSIADRVASVTIYQRTAQWARPVAGYSDPITEGARWLLAHLPFYVQWYRFNMFWRYGDGLLPFLRKDPDWPHPERAVNKGNDRHREELTDFILSELKGRPDLIEKCVPTYPPYGKRILLDNNWFRTLTKPNVELVTDKIDHLAHDGIVASDGKLRPADVIVISTGFKVTEMAARLNITGRGGKNLKVAWADDNPTAYLGLTVPDFPNLFVMLGPNSGPAHGGSVIFQSECQSRYISACLVEMIEQGIAAVDVRPEAHNQYIRQVDAEHEQLIWTHPGMTTYYRNSQGRVFSAMPWRFVDYWAMTHDPDLRDYRQTRLEPVPGNQSRAS</sequence>
<keyword evidence="2" id="KW-1185">Reference proteome</keyword>
<dbReference type="Gene3D" id="3.50.50.60">
    <property type="entry name" value="FAD/NAD(P)-binding domain"/>
    <property type="match status" value="2"/>
</dbReference>
<evidence type="ECO:0000313" key="1">
    <source>
        <dbReference type="EMBL" id="MEH2557237.1"/>
    </source>
</evidence>
<dbReference type="InterPro" id="IPR036188">
    <property type="entry name" value="FAD/NAD-bd_sf"/>
</dbReference>
<dbReference type="GO" id="GO:0033767">
    <property type="term" value="F:4-hydroxyacetophenone monooxygenase activity"/>
    <property type="evidence" value="ECO:0007669"/>
    <property type="project" value="UniProtKB-EC"/>
</dbReference>
<proteinExistence type="predicted"/>
<dbReference type="PANTHER" id="PTHR42877">
    <property type="entry name" value="L-ORNITHINE N(5)-MONOOXYGENASE-RELATED"/>
    <property type="match status" value="1"/>
</dbReference>
<comment type="caution">
    <text evidence="1">The sequence shown here is derived from an EMBL/GenBank/DDBJ whole genome shotgun (WGS) entry which is preliminary data.</text>
</comment>
<dbReference type="RefSeq" id="WP_334483173.1">
    <property type="nucleotide sequence ID" value="NZ_JAZHRV010000001.1"/>
</dbReference>
<dbReference type="EC" id="1.14.13.84" evidence="1"/>
<dbReference type="Pfam" id="PF13738">
    <property type="entry name" value="Pyr_redox_3"/>
    <property type="match status" value="1"/>
</dbReference>
<dbReference type="Proteomes" id="UP001364224">
    <property type="component" value="Unassembled WGS sequence"/>
</dbReference>
<dbReference type="PANTHER" id="PTHR42877:SF4">
    <property type="entry name" value="FAD_NAD(P)-BINDING DOMAIN-CONTAINING PROTEIN-RELATED"/>
    <property type="match status" value="1"/>
</dbReference>
<reference evidence="1 2" key="1">
    <citation type="submission" date="2024-02" db="EMBL/GenBank/DDBJ databases">
        <title>Adaptive strategies in a cosmopolitan and abundant soil bacterium.</title>
        <authorList>
            <person name="Carini P."/>
        </authorList>
    </citation>
    <scope>NUCLEOTIDE SEQUENCE [LARGE SCALE GENOMIC DNA]</scope>
    <source>
        <strain evidence="1 2">AZCC 1608</strain>
    </source>
</reference>
<protein>
    <submittedName>
        <fullName evidence="1">4-hydroxyacetophenone monooxygenase</fullName>
        <ecNumber evidence="1">1.14.13.84</ecNumber>
    </submittedName>
</protein>